<dbReference type="OrthoDB" id="435359at2759"/>
<feature type="non-terminal residue" evidence="2">
    <location>
        <position position="187"/>
    </location>
</feature>
<dbReference type="PROSITE" id="PS50235">
    <property type="entry name" value="USP_3"/>
    <property type="match status" value="1"/>
</dbReference>
<feature type="non-terminal residue" evidence="2">
    <location>
        <position position="1"/>
    </location>
</feature>
<dbReference type="InterPro" id="IPR001394">
    <property type="entry name" value="Peptidase_C19_UCH"/>
</dbReference>
<evidence type="ECO:0000313" key="2">
    <source>
        <dbReference type="EMBL" id="CAI3980649.1"/>
    </source>
</evidence>
<dbReference type="Gene3D" id="3.90.70.10">
    <property type="entry name" value="Cysteine proteinases"/>
    <property type="match status" value="1"/>
</dbReference>
<evidence type="ECO:0000259" key="1">
    <source>
        <dbReference type="PROSITE" id="PS50235"/>
    </source>
</evidence>
<evidence type="ECO:0000313" key="3">
    <source>
        <dbReference type="EMBL" id="CAL1134024.1"/>
    </source>
</evidence>
<dbReference type="EMBL" id="CAMXCT010000573">
    <property type="protein sequence ID" value="CAI3980649.1"/>
    <property type="molecule type" value="Genomic_DNA"/>
</dbReference>
<organism evidence="2">
    <name type="scientific">Cladocopium goreaui</name>
    <dbReference type="NCBI Taxonomy" id="2562237"/>
    <lineage>
        <taxon>Eukaryota</taxon>
        <taxon>Sar</taxon>
        <taxon>Alveolata</taxon>
        <taxon>Dinophyceae</taxon>
        <taxon>Suessiales</taxon>
        <taxon>Symbiodiniaceae</taxon>
        <taxon>Cladocopium</taxon>
    </lineage>
</organism>
<feature type="domain" description="USP" evidence="1">
    <location>
        <begin position="7"/>
        <end position="187"/>
    </location>
</feature>
<protein>
    <recommendedName>
        <fullName evidence="1">USP domain-containing protein</fullName>
    </recommendedName>
</protein>
<gene>
    <name evidence="2" type="ORF">C1SCF055_LOCUS8511</name>
</gene>
<dbReference type="InterPro" id="IPR038765">
    <property type="entry name" value="Papain-like_cys_pep_sf"/>
</dbReference>
<dbReference type="SUPFAM" id="SSF54001">
    <property type="entry name" value="Cysteine proteinases"/>
    <property type="match status" value="1"/>
</dbReference>
<name>A0A9P1BWA3_9DINO</name>
<comment type="caution">
    <text evidence="2">The sequence shown here is derived from an EMBL/GenBank/DDBJ whole genome shotgun (WGS) entry which is preliminary data.</text>
</comment>
<proteinExistence type="predicted"/>
<dbReference type="InterPro" id="IPR050185">
    <property type="entry name" value="Ub_carboxyl-term_hydrolase"/>
</dbReference>
<dbReference type="EMBL" id="CAMXCT020000573">
    <property type="protein sequence ID" value="CAL1134024.1"/>
    <property type="molecule type" value="Genomic_DNA"/>
</dbReference>
<accession>A0A9P1BWA3</accession>
<dbReference type="PANTHER" id="PTHR21646:SF86">
    <property type="entry name" value="UBIQUITIN CARBOXYL-TERMINAL HYDROLASE"/>
    <property type="match status" value="1"/>
</dbReference>
<reference evidence="2" key="1">
    <citation type="submission" date="2022-10" db="EMBL/GenBank/DDBJ databases">
        <authorList>
            <person name="Chen Y."/>
            <person name="Dougan E. K."/>
            <person name="Chan C."/>
            <person name="Rhodes N."/>
            <person name="Thang M."/>
        </authorList>
    </citation>
    <scope>NUCLEOTIDE SEQUENCE</scope>
</reference>
<sequence>PMSAPVVGLQNQGNTCYLNAILQCIVHTPLLYWSLQEVPSHCLEREDTRWLSELKQLLEDMSEAENRGRMAISSKMSELITVNKEFMQGQQADAHEAFMFIIERLLDACLAVGDGKSDSSVAEAARSSPATKETLERNSLMGFLFGMDLQQTLRCRSCFCRSKKSHAEYCVYLRAASGLEDEDDDSH</sequence>
<reference evidence="3" key="2">
    <citation type="submission" date="2024-04" db="EMBL/GenBank/DDBJ databases">
        <authorList>
            <person name="Chen Y."/>
            <person name="Shah S."/>
            <person name="Dougan E. K."/>
            <person name="Thang M."/>
            <person name="Chan C."/>
        </authorList>
    </citation>
    <scope>NUCLEOTIDE SEQUENCE [LARGE SCALE GENOMIC DNA]</scope>
</reference>
<dbReference type="PROSITE" id="PS00972">
    <property type="entry name" value="USP_1"/>
    <property type="match status" value="1"/>
</dbReference>
<dbReference type="PANTHER" id="PTHR21646">
    <property type="entry name" value="UBIQUITIN CARBOXYL-TERMINAL HYDROLASE"/>
    <property type="match status" value="1"/>
</dbReference>
<dbReference type="Pfam" id="PF00443">
    <property type="entry name" value="UCH"/>
    <property type="match status" value="1"/>
</dbReference>
<dbReference type="GO" id="GO:0016579">
    <property type="term" value="P:protein deubiquitination"/>
    <property type="evidence" value="ECO:0007669"/>
    <property type="project" value="InterPro"/>
</dbReference>
<dbReference type="GO" id="GO:0004843">
    <property type="term" value="F:cysteine-type deubiquitinase activity"/>
    <property type="evidence" value="ECO:0007669"/>
    <property type="project" value="InterPro"/>
</dbReference>
<dbReference type="InterPro" id="IPR018200">
    <property type="entry name" value="USP_CS"/>
</dbReference>
<dbReference type="AlphaFoldDB" id="A0A9P1BWA3"/>
<dbReference type="InterPro" id="IPR028889">
    <property type="entry name" value="USP"/>
</dbReference>